<feature type="region of interest" description="Disordered" evidence="1">
    <location>
        <begin position="623"/>
        <end position="644"/>
    </location>
</feature>
<dbReference type="EMBL" id="JASWJB010000291">
    <property type="protein sequence ID" value="KAK2592064.1"/>
    <property type="molecule type" value="Genomic_DNA"/>
</dbReference>
<dbReference type="AlphaFoldDB" id="A0AAJ0FUD4"/>
<reference evidence="3" key="1">
    <citation type="submission" date="2023-06" db="EMBL/GenBank/DDBJ databases">
        <title>Conoideocrella luteorostrata (Hypocreales: Clavicipitaceae), a potential biocontrol fungus for elongate hemlock scale in United States Christmas tree production areas.</title>
        <authorList>
            <person name="Barrett H."/>
            <person name="Lovett B."/>
            <person name="Macias A.M."/>
            <person name="Stajich J.E."/>
            <person name="Kasson M.T."/>
        </authorList>
    </citation>
    <scope>NUCLEOTIDE SEQUENCE</scope>
    <source>
        <strain evidence="3">ARSEF 14590</strain>
    </source>
</reference>
<evidence type="ECO:0000256" key="2">
    <source>
        <dbReference type="SAM" id="Phobius"/>
    </source>
</evidence>
<gene>
    <name evidence="3" type="ORF">QQS21_010243</name>
</gene>
<comment type="caution">
    <text evidence="3">The sequence shown here is derived from an EMBL/GenBank/DDBJ whole genome shotgun (WGS) entry which is preliminary data.</text>
</comment>
<evidence type="ECO:0000256" key="1">
    <source>
        <dbReference type="SAM" id="MobiDB-lite"/>
    </source>
</evidence>
<keyword evidence="4" id="KW-1185">Reference proteome</keyword>
<feature type="transmembrane region" description="Helical" evidence="2">
    <location>
        <begin position="500"/>
        <end position="520"/>
    </location>
</feature>
<sequence length="644" mass="70257">MVAVLGSYNGRMQSEWPHSININTLMALLGTALKACLVGTLADIISQSKWIWFYEEQLATAEKANHEKSNQDLQRAYAARHWRFSPAITPILSIAIGPFIQQAIKTETCLMKHPMGEKASLPVVFNLPGADSWARLGVGVHEPGVGLKGALVQGLTNPDSKDIKIEATCTTGNVTHSTLAMCSKCMDFMDLVKNVTVPQNNVTSVDPFNFTLDKITVQPGIVSPGNPRLAVGPINLTAYESHLTDEFKEAAVAALSNISVLTIPPQTQSNKTILCDRPPQYGQLEEQILSTTPATIYARQPNSITGGAGTGGGGIPGSVAARLSIPDPGSNPTTQDRTVVKSPCVIDDTVYTASNFSLVPNVTTRRMFRDLVFEGKPVSVPSDCYYTLSPDYTLAIAEYLDTTLLKGSCALISGPQGLLGCNGPFWLASLYKQKNLTYASLVQSFADVAAAAITFFRHDGWGHLNVSSWYEEDPGPRPSHHVIIGQPQQVTVCINLRWQWLLYTSILCILTITLFVWSLISTRRHREQPVWKSSLLPLLYLDFRPANSEPKASAFARSHTLHDLQQMSKTTSFKMDSTSKGGSVRYETIEQSGRVEEEGVMSPSMSSMRPDLIAPSLPPHEVDTAPLDPTSMMPRISRKPVGIS</sequence>
<dbReference type="Proteomes" id="UP001251528">
    <property type="component" value="Unassembled WGS sequence"/>
</dbReference>
<keyword evidence="2" id="KW-0472">Membrane</keyword>
<dbReference type="PANTHER" id="PTHR35394:SF5">
    <property type="entry name" value="DUF3176 DOMAIN-CONTAINING PROTEIN"/>
    <property type="match status" value="1"/>
</dbReference>
<proteinExistence type="predicted"/>
<organism evidence="3 4">
    <name type="scientific">Conoideocrella luteorostrata</name>
    <dbReference type="NCBI Taxonomy" id="1105319"/>
    <lineage>
        <taxon>Eukaryota</taxon>
        <taxon>Fungi</taxon>
        <taxon>Dikarya</taxon>
        <taxon>Ascomycota</taxon>
        <taxon>Pezizomycotina</taxon>
        <taxon>Sordariomycetes</taxon>
        <taxon>Hypocreomycetidae</taxon>
        <taxon>Hypocreales</taxon>
        <taxon>Clavicipitaceae</taxon>
        <taxon>Conoideocrella</taxon>
    </lineage>
</organism>
<accession>A0AAJ0FUD4</accession>
<name>A0AAJ0FUD4_9HYPO</name>
<evidence type="ECO:0000313" key="3">
    <source>
        <dbReference type="EMBL" id="KAK2592064.1"/>
    </source>
</evidence>
<keyword evidence="2" id="KW-0812">Transmembrane</keyword>
<dbReference type="Pfam" id="PF11374">
    <property type="entry name" value="DUF3176"/>
    <property type="match status" value="1"/>
</dbReference>
<dbReference type="PANTHER" id="PTHR35394">
    <property type="entry name" value="DUF3176 DOMAIN-CONTAINING PROTEIN"/>
    <property type="match status" value="1"/>
</dbReference>
<evidence type="ECO:0000313" key="4">
    <source>
        <dbReference type="Proteomes" id="UP001251528"/>
    </source>
</evidence>
<dbReference type="InterPro" id="IPR021514">
    <property type="entry name" value="DUF3176"/>
</dbReference>
<protein>
    <submittedName>
        <fullName evidence="3">Uncharacterized protein</fullName>
    </submittedName>
</protein>
<keyword evidence="2" id="KW-1133">Transmembrane helix</keyword>